<dbReference type="PANTHER" id="PTHR31063">
    <property type="entry name" value="PROTEIN CBG08668"/>
    <property type="match status" value="1"/>
</dbReference>
<accession>A0A9P1IVV6</accession>
<sequence length="906" mass="103365">MNNKTRAQRGLPLPPFIKPVFMSVQDKNVGFDLNETEFPELSAKLTGRKEKGRRSAVAARHARQVEKAGAMLVKTIDDPHRVLGRRRVQRVNQISDGFATNVIYSLNKQNRWDNVTELELLVNNDDTLPVQIVERVMTAKDTTSNVVALHQLDDNDEVCVKTATGKGTNLNALNIGEGKKVRGRKARKEAEAEAEASSAEESSHEEVEDPKIQYTIYKPHKNHKVLAGKLFNRNYNTKKAGKTRSQQKVKINMDELEGSELEQSVHIEEPLYKPSRDFKFCLGDYITDSDKPMKNDLVYVRRESIESVNQPESMDGNVGGDSQKPSYLLDISSILRTPVAFEWVLLDISNWNTSDFVQQVEQLLQNDKLDVQWLDEDKKRASINASGLVSEEPQAAPVLIIVLEQANSVKKNHVKLLLNSTVAPTGPFSWQILKSILKHCTNLEDTVKVLSTLVREWKDGSAPELADGRRFVKNRFEQSRSNYQAAFNSTSLTKSGEVLTPENMAELVRTEGRNTRNNSESFERIDFDNDDIEFGDSESEEVSQKVNTYKIKCARCSNDHSTEMFELDDSWQCRDCLRQQIIEKIRMKQVPLEIPFVLAEDQSTYDILPAIIPLPLLNFYTKLSATELVENYELEPGVIGECPSCKQLIIVSPNEYNSTCCDSCGIHWCHDCGFEPHWPMTCSAYALWIEKWEKEYKLHILEKTDYIKKIKCCCGNNFEVRDKDFEAECSGCGRVFNPQTMKLLQKAYWIVDSKTGELIRRTDNSDDYTPQSVETVAAAKIIKKEFSEVCGQARKLRFHGGTSKKNEFDKCVRKMKNTHAGVEILRDLRKTVLVIVENGLGFVYMEKKKEETLAIKQSLTNLMRLWQVLEVEIQHQRTDFNDRVEEVQSALLKSLQLIKSFLEKTM</sequence>
<name>A0A9P1IVV6_9PELO</name>
<evidence type="ECO:0008006" key="4">
    <source>
        <dbReference type="Google" id="ProtNLM"/>
    </source>
</evidence>
<evidence type="ECO:0000313" key="2">
    <source>
        <dbReference type="EMBL" id="CAI5451169.1"/>
    </source>
</evidence>
<protein>
    <recommendedName>
        <fullName evidence="4">IBR domain-containing protein</fullName>
    </recommendedName>
</protein>
<dbReference type="OrthoDB" id="5786205at2759"/>
<proteinExistence type="predicted"/>
<dbReference type="CDD" id="cd20335">
    <property type="entry name" value="BRcat_RBR"/>
    <property type="match status" value="1"/>
</dbReference>
<dbReference type="AlphaFoldDB" id="A0A9P1IVV6"/>
<gene>
    <name evidence="2" type="ORF">CAMP_LOCUS13806</name>
</gene>
<dbReference type="Proteomes" id="UP001152747">
    <property type="component" value="Unassembled WGS sequence"/>
</dbReference>
<evidence type="ECO:0000256" key="1">
    <source>
        <dbReference type="SAM" id="MobiDB-lite"/>
    </source>
</evidence>
<comment type="caution">
    <text evidence="2">The sequence shown here is derived from an EMBL/GenBank/DDBJ whole genome shotgun (WGS) entry which is preliminary data.</text>
</comment>
<dbReference type="PANTHER" id="PTHR31063:SF3">
    <property type="entry name" value="ENHANCER OF POLYCOMB-LIKE PROTEIN"/>
    <property type="match status" value="1"/>
</dbReference>
<evidence type="ECO:0000313" key="3">
    <source>
        <dbReference type="Proteomes" id="UP001152747"/>
    </source>
</evidence>
<dbReference type="EMBL" id="CANHGI010000005">
    <property type="protein sequence ID" value="CAI5451169.1"/>
    <property type="molecule type" value="Genomic_DNA"/>
</dbReference>
<reference evidence="2" key="1">
    <citation type="submission" date="2022-11" db="EMBL/GenBank/DDBJ databases">
        <authorList>
            <person name="Kikuchi T."/>
        </authorList>
    </citation>
    <scope>NUCLEOTIDE SEQUENCE</scope>
    <source>
        <strain evidence="2">PS1010</strain>
    </source>
</reference>
<feature type="region of interest" description="Disordered" evidence="1">
    <location>
        <begin position="181"/>
        <end position="208"/>
    </location>
</feature>
<keyword evidence="3" id="KW-1185">Reference proteome</keyword>
<organism evidence="2 3">
    <name type="scientific">Caenorhabditis angaria</name>
    <dbReference type="NCBI Taxonomy" id="860376"/>
    <lineage>
        <taxon>Eukaryota</taxon>
        <taxon>Metazoa</taxon>
        <taxon>Ecdysozoa</taxon>
        <taxon>Nematoda</taxon>
        <taxon>Chromadorea</taxon>
        <taxon>Rhabditida</taxon>
        <taxon>Rhabditina</taxon>
        <taxon>Rhabditomorpha</taxon>
        <taxon>Rhabditoidea</taxon>
        <taxon>Rhabditidae</taxon>
        <taxon>Peloderinae</taxon>
        <taxon>Caenorhabditis</taxon>
    </lineage>
</organism>
<dbReference type="SUPFAM" id="SSF57850">
    <property type="entry name" value="RING/U-box"/>
    <property type="match status" value="1"/>
</dbReference>